<reference evidence="1 2" key="1">
    <citation type="journal article" date="2017" name="Infect. Genet. Evol.">
        <title>The new phylogeny of the genus Mycobacterium: The old and the news.</title>
        <authorList>
            <person name="Tortoli E."/>
            <person name="Fedrizzi T."/>
            <person name="Meehan C.J."/>
            <person name="Trovato A."/>
            <person name="Grottola A."/>
            <person name="Giacobazzi E."/>
            <person name="Serpini G.F."/>
            <person name="Tagliazucchi S."/>
            <person name="Fabio A."/>
            <person name="Bettua C."/>
            <person name="Bertorelli R."/>
            <person name="Frascaro F."/>
            <person name="De Sanctis V."/>
            <person name="Pecorari M."/>
            <person name="Jousson O."/>
            <person name="Segata N."/>
            <person name="Cirillo D.M."/>
        </authorList>
    </citation>
    <scope>NUCLEOTIDE SEQUENCE [LARGE SCALE GENOMIC DNA]</scope>
    <source>
        <strain evidence="1 2">CIP1034565</strain>
    </source>
</reference>
<dbReference type="AlphaFoldDB" id="A0A2G5PAP0"/>
<accession>A0A2G5PAP0</accession>
<dbReference type="InterPro" id="IPR009078">
    <property type="entry name" value="Ferritin-like_SF"/>
</dbReference>
<evidence type="ECO:0000313" key="1">
    <source>
        <dbReference type="EMBL" id="PIB75415.1"/>
    </source>
</evidence>
<dbReference type="Pfam" id="PF11583">
    <property type="entry name" value="AurF"/>
    <property type="match status" value="1"/>
</dbReference>
<dbReference type="GO" id="GO:0016491">
    <property type="term" value="F:oxidoreductase activity"/>
    <property type="evidence" value="ECO:0007669"/>
    <property type="project" value="InterPro"/>
</dbReference>
<dbReference type="Gene3D" id="1.10.620.20">
    <property type="entry name" value="Ribonucleotide Reductase, subunit A"/>
    <property type="match status" value="1"/>
</dbReference>
<organism evidence="1 2">
    <name type="scientific">Mycolicibacterium brumae</name>
    <dbReference type="NCBI Taxonomy" id="85968"/>
    <lineage>
        <taxon>Bacteria</taxon>
        <taxon>Bacillati</taxon>
        <taxon>Actinomycetota</taxon>
        <taxon>Actinomycetes</taxon>
        <taxon>Mycobacteriales</taxon>
        <taxon>Mycobacteriaceae</taxon>
        <taxon>Mycolicibacterium</taxon>
    </lineage>
</organism>
<comment type="caution">
    <text evidence="1">The sequence shown here is derived from an EMBL/GenBank/DDBJ whole genome shotgun (WGS) entry which is preliminary data.</text>
</comment>
<dbReference type="Proteomes" id="UP000230551">
    <property type="component" value="Unassembled WGS sequence"/>
</dbReference>
<dbReference type="STRING" id="85968.GCA_900073015_01016"/>
<dbReference type="InterPro" id="IPR012348">
    <property type="entry name" value="RNR-like"/>
</dbReference>
<gene>
    <name evidence="1" type="ORF">CQY22_009795</name>
</gene>
<protein>
    <submittedName>
        <fullName evidence="1">Diiron oxygenase</fullName>
    </submittedName>
</protein>
<evidence type="ECO:0000313" key="2">
    <source>
        <dbReference type="Proteomes" id="UP000230551"/>
    </source>
</evidence>
<dbReference type="OrthoDB" id="5138986at2"/>
<dbReference type="EMBL" id="PDCN02000010">
    <property type="protein sequence ID" value="PIB75415.1"/>
    <property type="molecule type" value="Genomic_DNA"/>
</dbReference>
<dbReference type="SUPFAM" id="SSF47240">
    <property type="entry name" value="Ferritin-like"/>
    <property type="match status" value="1"/>
</dbReference>
<dbReference type="RefSeq" id="WP_090586932.1">
    <property type="nucleotide sequence ID" value="NZ_CP104302.1"/>
</dbReference>
<proteinExistence type="predicted"/>
<dbReference type="InterPro" id="IPR025859">
    <property type="entry name" value="AurF/CmlI"/>
</dbReference>
<name>A0A2G5PAP0_9MYCO</name>
<keyword evidence="2" id="KW-1185">Reference proteome</keyword>
<sequence>MSSVAATTTTARNPQYAATLAMLSEGSVRRHFDPYADIDWDAPDMQMDPGDPRWVLSPTLDTLGGTEWYRNQPLERQIEIGRWRTLNSVKVGAAFESILIRGLMAFIMKLPNNSPEFRYALHEMTEECNHIQMFQELVNRSGTDVPGMRPLFRKLSPYIGLVGHYSPTAFMAGILAGEEPIDHFQKGVIREGANVPPAVLRTMQIHIAEEARHISWANEFLKTHMAKRSRGFKLFATFAFPLTLRWLATEIMTPPKSMARELGIPRKVWKEAFWRGPHARKVMAGYFPEMRALSHELGIMTPLGRRMWKLARISGEEARYRGEPDREAIAIA</sequence>